<dbReference type="AlphaFoldDB" id="A0A3A1YGW4"/>
<reference evidence="2 3" key="1">
    <citation type="submission" date="2017-08" db="EMBL/GenBank/DDBJ databases">
        <title>Capnocytophaga canis 17-158 assembly.</title>
        <authorList>
            <person name="Gulvik C.A."/>
        </authorList>
    </citation>
    <scope>NUCLEOTIDE SEQUENCE [LARGE SCALE GENOMIC DNA]</scope>
    <source>
        <strain evidence="2 3">17-158</strain>
    </source>
</reference>
<name>A0A3A1YGW4_9FLAO</name>
<dbReference type="EMBL" id="NSDI01000015">
    <property type="protein sequence ID" value="RIY35277.1"/>
    <property type="molecule type" value="Genomic_DNA"/>
</dbReference>
<sequence>MLSENLLTAKAWQIRENFKYLFSLKDCIAINYELWKNNAISESITAVNEVIKTFDNHLQGIINAIVTQTSSGKHENMNGKIQSVILKARGFLNF</sequence>
<gene>
    <name evidence="2" type="ORF">CKY20_11010</name>
</gene>
<protein>
    <recommendedName>
        <fullName evidence="1">Transposase IS204/IS1001/IS1096/IS1165 DDE domain-containing protein</fullName>
    </recommendedName>
</protein>
<evidence type="ECO:0000313" key="2">
    <source>
        <dbReference type="EMBL" id="RIY35277.1"/>
    </source>
</evidence>
<evidence type="ECO:0000313" key="3">
    <source>
        <dbReference type="Proteomes" id="UP000265497"/>
    </source>
</evidence>
<proteinExistence type="predicted"/>
<evidence type="ECO:0000259" key="1">
    <source>
        <dbReference type="Pfam" id="PF01610"/>
    </source>
</evidence>
<dbReference type="InterPro" id="IPR002560">
    <property type="entry name" value="Transposase_DDE"/>
</dbReference>
<dbReference type="Pfam" id="PF01610">
    <property type="entry name" value="DDE_Tnp_ISL3"/>
    <property type="match status" value="1"/>
</dbReference>
<organism evidence="2 3">
    <name type="scientific">Capnocytophaga canis</name>
    <dbReference type="NCBI Taxonomy" id="1848903"/>
    <lineage>
        <taxon>Bacteria</taxon>
        <taxon>Pseudomonadati</taxon>
        <taxon>Bacteroidota</taxon>
        <taxon>Flavobacteriia</taxon>
        <taxon>Flavobacteriales</taxon>
        <taxon>Flavobacteriaceae</taxon>
        <taxon>Capnocytophaga</taxon>
    </lineage>
</organism>
<accession>A0A3A1YGW4</accession>
<dbReference type="Proteomes" id="UP000265497">
    <property type="component" value="Unassembled WGS sequence"/>
</dbReference>
<comment type="caution">
    <text evidence="2">The sequence shown here is derived from an EMBL/GenBank/DDBJ whole genome shotgun (WGS) entry which is preliminary data.</text>
</comment>
<feature type="domain" description="Transposase IS204/IS1001/IS1096/IS1165 DDE" evidence="1">
    <location>
        <begin position="2"/>
        <end position="94"/>
    </location>
</feature>